<feature type="transmembrane region" description="Helical" evidence="4">
    <location>
        <begin position="73"/>
        <end position="91"/>
    </location>
</feature>
<dbReference type="RefSeq" id="WP_156860380.1">
    <property type="nucleotide sequence ID" value="NZ_CP009654.1"/>
</dbReference>
<feature type="transmembrane region" description="Helical" evidence="4">
    <location>
        <begin position="321"/>
        <end position="343"/>
    </location>
</feature>
<evidence type="ECO:0000256" key="3">
    <source>
        <dbReference type="ARBA" id="ARBA00023136"/>
    </source>
</evidence>
<name>A0A1J0KSF5_9GAMM</name>
<dbReference type="GO" id="GO:0022857">
    <property type="term" value="F:transmembrane transporter activity"/>
    <property type="evidence" value="ECO:0007669"/>
    <property type="project" value="InterPro"/>
</dbReference>
<gene>
    <name evidence="6" type="ORF">KX01_1226</name>
</gene>
<dbReference type="PANTHER" id="PTHR23521:SF3">
    <property type="entry name" value="MFS TRANSPORTER"/>
    <property type="match status" value="1"/>
</dbReference>
<dbReference type="Pfam" id="PF07690">
    <property type="entry name" value="MFS_1"/>
    <property type="match status" value="2"/>
</dbReference>
<dbReference type="PANTHER" id="PTHR23521">
    <property type="entry name" value="TRANSPORTER MFS SUPERFAMILY"/>
    <property type="match status" value="1"/>
</dbReference>
<accession>A0A1J0KSF5</accession>
<dbReference type="OrthoDB" id="9810614at2"/>
<keyword evidence="7" id="KW-1185">Reference proteome</keyword>
<evidence type="ECO:0000313" key="7">
    <source>
        <dbReference type="Proteomes" id="UP000182521"/>
    </source>
</evidence>
<dbReference type="SUPFAM" id="SSF103473">
    <property type="entry name" value="MFS general substrate transporter"/>
    <property type="match status" value="1"/>
</dbReference>
<proteinExistence type="predicted"/>
<evidence type="ECO:0000256" key="1">
    <source>
        <dbReference type="ARBA" id="ARBA00022692"/>
    </source>
</evidence>
<dbReference type="AlphaFoldDB" id="A0A1J0KSF5"/>
<evidence type="ECO:0000256" key="2">
    <source>
        <dbReference type="ARBA" id="ARBA00022989"/>
    </source>
</evidence>
<dbReference type="InterPro" id="IPR047200">
    <property type="entry name" value="MFS_YcaD-like"/>
</dbReference>
<feature type="transmembrane region" description="Helical" evidence="4">
    <location>
        <begin position="132"/>
        <end position="152"/>
    </location>
</feature>
<feature type="transmembrane region" description="Helical" evidence="4">
    <location>
        <begin position="233"/>
        <end position="252"/>
    </location>
</feature>
<dbReference type="InterPro" id="IPR036259">
    <property type="entry name" value="MFS_trans_sf"/>
</dbReference>
<dbReference type="InterPro" id="IPR020846">
    <property type="entry name" value="MFS_dom"/>
</dbReference>
<feature type="transmembrane region" description="Helical" evidence="4">
    <location>
        <begin position="199"/>
        <end position="221"/>
    </location>
</feature>
<reference evidence="7" key="1">
    <citation type="submission" date="2014-10" db="EMBL/GenBank/DDBJ databases">
        <authorList>
            <person name="Kuske C.R."/>
            <person name="Challacombe J.F."/>
            <person name="Daligault H.E."/>
            <person name="Davenport K.W."/>
            <person name="Johnson S.L."/>
            <person name="Siddaramappa S."/>
            <person name="Petersen J.M."/>
        </authorList>
    </citation>
    <scope>NUCLEOTIDE SEQUENCE [LARGE SCALE GENOMIC DNA]</scope>
    <source>
        <strain evidence="7">CA97-1460</strain>
    </source>
</reference>
<keyword evidence="1 4" id="KW-0812">Transmembrane</keyword>
<dbReference type="KEGG" id="frc:KX01_1226"/>
<evidence type="ECO:0000259" key="5">
    <source>
        <dbReference type="PROSITE" id="PS50850"/>
    </source>
</evidence>
<dbReference type="EMBL" id="CP009654">
    <property type="protein sequence ID" value="APC96626.1"/>
    <property type="molecule type" value="Genomic_DNA"/>
</dbReference>
<feature type="transmembrane region" description="Helical" evidence="4">
    <location>
        <begin position="349"/>
        <end position="372"/>
    </location>
</feature>
<dbReference type="Gene3D" id="1.20.1250.20">
    <property type="entry name" value="MFS general substrate transporter like domains"/>
    <property type="match status" value="2"/>
</dbReference>
<dbReference type="InterPro" id="IPR011701">
    <property type="entry name" value="MFS"/>
</dbReference>
<organism evidence="6 7">
    <name type="scientific">Francisella frigiditurris</name>
    <dbReference type="NCBI Taxonomy" id="1542390"/>
    <lineage>
        <taxon>Bacteria</taxon>
        <taxon>Pseudomonadati</taxon>
        <taxon>Pseudomonadota</taxon>
        <taxon>Gammaproteobacteria</taxon>
        <taxon>Thiotrichales</taxon>
        <taxon>Francisellaceae</taxon>
        <taxon>Francisella</taxon>
    </lineage>
</organism>
<dbReference type="GO" id="GO:0005886">
    <property type="term" value="C:plasma membrane"/>
    <property type="evidence" value="ECO:0007669"/>
    <property type="project" value="TreeGrafter"/>
</dbReference>
<dbReference type="STRING" id="1542390.KX01_1226"/>
<keyword evidence="2 4" id="KW-1133">Transmembrane helix</keyword>
<feature type="transmembrane region" description="Helical" evidence="4">
    <location>
        <begin position="97"/>
        <end position="120"/>
    </location>
</feature>
<dbReference type="CDD" id="cd17477">
    <property type="entry name" value="MFS_YcaD_like"/>
    <property type="match status" value="1"/>
</dbReference>
<keyword evidence="3 4" id="KW-0472">Membrane</keyword>
<feature type="transmembrane region" description="Helical" evidence="4">
    <location>
        <begin position="291"/>
        <end position="309"/>
    </location>
</feature>
<evidence type="ECO:0000313" key="6">
    <source>
        <dbReference type="EMBL" id="APC96626.1"/>
    </source>
</evidence>
<evidence type="ECO:0000256" key="4">
    <source>
        <dbReference type="SAM" id="Phobius"/>
    </source>
</evidence>
<feature type="transmembrane region" description="Helical" evidence="4">
    <location>
        <begin position="158"/>
        <end position="178"/>
    </location>
</feature>
<feature type="domain" description="Major facilitator superfamily (MFS) profile" evidence="5">
    <location>
        <begin position="199"/>
        <end position="412"/>
    </location>
</feature>
<sequence length="412" mass="45168">MKKTLLLLLTPIIAMCVLSFGNGFFTTFSTIELNSMGHSHIAIGIISAAYFLGLTAGPYFSQYTIVRVGYIRAFSLFASAMAISTLLLGIFKGMVVWMILRFICGYSLAALFVIVESWCLLSTDKKSRGTIFSIYLFIYYGTQAFSQLMLNFHFSDLLLAYCFVSTLCSVSIIFMCFTKTVAPAPASEEVNSPMKIIKAVPLGMIAGFTGGILLGSIYSMLPLFLINVSNDQNIVSIIMMTTLLGGMLLQIPIGKISDMIDRRLVMLIVSISLVIASLLVCIFYHVLPILIIVMFLFGGGAFVIYPLAISHSSDFLEEDQILNAIGLITIFYGLGSILGPIIISIFTDVIGSIGFFIIIGIASTLLSLYILYRLRVRPKSSEEETSQFTIVTPESATFSEAQEIVSDRLVES</sequence>
<feature type="transmembrane region" description="Helical" evidence="4">
    <location>
        <begin position="39"/>
        <end position="61"/>
    </location>
</feature>
<dbReference type="Proteomes" id="UP000182521">
    <property type="component" value="Chromosome"/>
</dbReference>
<feature type="transmembrane region" description="Helical" evidence="4">
    <location>
        <begin position="264"/>
        <end position="285"/>
    </location>
</feature>
<dbReference type="PROSITE" id="PS50850">
    <property type="entry name" value="MFS"/>
    <property type="match status" value="1"/>
</dbReference>
<protein>
    <submittedName>
        <fullName evidence="6">Major Facilitator Superfamily protein</fullName>
    </submittedName>
</protein>